<dbReference type="Gene3D" id="3.40.50.150">
    <property type="entry name" value="Vaccinia Virus protein VP39"/>
    <property type="match status" value="1"/>
</dbReference>
<dbReference type="Pfam" id="PF25133">
    <property type="entry name" value="TYW2_N_2"/>
    <property type="match status" value="1"/>
</dbReference>
<evidence type="ECO:0000256" key="1">
    <source>
        <dbReference type="ARBA" id="ARBA00022603"/>
    </source>
</evidence>
<evidence type="ECO:0000256" key="3">
    <source>
        <dbReference type="ARBA" id="ARBA00022691"/>
    </source>
</evidence>
<feature type="binding site" evidence="5">
    <location>
        <position position="172"/>
    </location>
    <ligand>
        <name>S-adenosyl-L-methionine</name>
        <dbReference type="ChEBI" id="CHEBI:59789"/>
    </ligand>
</feature>
<dbReference type="FunFam" id="3.40.50.150:FF:000131">
    <property type="entry name" value="tRNA wybutosine-synthesizing protein 2/3/4"/>
    <property type="match status" value="1"/>
</dbReference>
<protein>
    <recommendedName>
        <fullName evidence="5">tRNA(Phe) (4-demethylwyosine(37)-C(7)) aminocarboxypropyltransferase</fullName>
        <ecNumber evidence="5">2.5.1.114</ecNumber>
    </recommendedName>
    <alternativeName>
        <fullName evidence="5">tRNA wyosine derivatives biosynthesis protein Taw2</fullName>
    </alternativeName>
</protein>
<dbReference type="GO" id="GO:0005737">
    <property type="term" value="C:cytoplasm"/>
    <property type="evidence" value="ECO:0007669"/>
    <property type="project" value="UniProtKB-SubCell"/>
</dbReference>
<dbReference type="HAMAP" id="MF_01922">
    <property type="entry name" value="TYW2_archaea"/>
    <property type="match status" value="1"/>
</dbReference>
<comment type="caution">
    <text evidence="5">Lacks conserved residue(s) required for the propagation of feature annotation.</text>
</comment>
<dbReference type="Gene3D" id="3.30.300.110">
    <property type="entry name" value="Met-10+ protein-like domains"/>
    <property type="match status" value="1"/>
</dbReference>
<feature type="binding site" evidence="5">
    <location>
        <position position="218"/>
    </location>
    <ligand>
        <name>S-adenosyl-L-methionine</name>
        <dbReference type="ChEBI" id="CHEBI:59789"/>
    </ligand>
</feature>
<dbReference type="Pfam" id="PF18093">
    <property type="entry name" value="Trm5_N"/>
    <property type="match status" value="1"/>
</dbReference>
<dbReference type="Gene3D" id="3.30.70.2580">
    <property type="match status" value="1"/>
</dbReference>
<dbReference type="EMBL" id="JTEO01000006">
    <property type="protein sequence ID" value="MCQ6963469.1"/>
    <property type="molecule type" value="Genomic_DNA"/>
</dbReference>
<keyword evidence="2 5" id="KW-0808">Transferase</keyword>
<dbReference type="Proteomes" id="UP001206983">
    <property type="component" value="Unassembled WGS sequence"/>
</dbReference>
<comment type="subcellular location">
    <subcellularLocation>
        <location evidence="5">Cytoplasm</location>
    </subcellularLocation>
</comment>
<evidence type="ECO:0000259" key="6">
    <source>
        <dbReference type="PROSITE" id="PS51684"/>
    </source>
</evidence>
<dbReference type="InterPro" id="IPR040601">
    <property type="entry name" value="Trm5a/b_N"/>
</dbReference>
<keyword evidence="1 7" id="KW-0489">Methyltransferase</keyword>
<comment type="function">
    <text evidence="5">S-adenosyl-L-methionine-dependent transferase that acts as a component of the wyosine derivatives biosynthesis pathway. Catalyzes the transfer of the alpha-amino-alpha-carboxypropyl (acp) group from S-adenosyl-L-methionine to 4-demethylwyosine (imG-14), forming 7-aminocarboxypropyl-demethylwyosine (wybutosine-86) at position 37 of tRNA(Phe).</text>
</comment>
<feature type="binding site" evidence="5">
    <location>
        <position position="179"/>
    </location>
    <ligand>
        <name>S-adenosyl-L-methionine</name>
        <dbReference type="ChEBI" id="CHEBI:59789"/>
    </ligand>
</feature>
<dbReference type="CDD" id="cd02440">
    <property type="entry name" value="AdoMet_MTases"/>
    <property type="match status" value="1"/>
</dbReference>
<feature type="domain" description="SAM-dependent methyltransferase TRM5/TYW2-type" evidence="6">
    <location>
        <begin position="92"/>
        <end position="340"/>
    </location>
</feature>
<evidence type="ECO:0000313" key="8">
    <source>
        <dbReference type="Proteomes" id="UP001206983"/>
    </source>
</evidence>
<dbReference type="Pfam" id="PF02475">
    <property type="entry name" value="TRM5-TYW2_MTfase"/>
    <property type="match status" value="1"/>
</dbReference>
<dbReference type="PROSITE" id="PS51684">
    <property type="entry name" value="SAM_MT_TRM5_TYW2"/>
    <property type="match status" value="1"/>
</dbReference>
<keyword evidence="8" id="KW-1185">Reference proteome</keyword>
<keyword evidence="4 5" id="KW-0819">tRNA processing</keyword>
<sequence>MNHRKAVIVPVSQAEALRSELLGKGMLDHSRKIKVSSTLGEEFLEIPVTGEIACMETIEQPDPEYYIRQHSLRDLLKGTIPENDLALVPSGWHVLGKIIIVSIDERIEGHRQSIASKLLGIYPQCHTVIRDRGIEGQFRQPQREILLGTSTETTHKENGCLFRLDVTKVMFSKGNLYEKKLMSTVGSGEFIVDMFAGIGYFTIPIAVHAKPAKIYAIEINPESFTYLQENIRLNKVGHIVEAMNGDCAVLTPQGIADRVLMGYVGTTHEYLEYGIRAIKSTGGMLHYHETTPEPLIYDRPIARITEAALREGRQVDIRECRKVKKYSPGVWHVVVDAWIY</sequence>
<name>A0AAE3KZL1_9EURY</name>
<evidence type="ECO:0000256" key="4">
    <source>
        <dbReference type="ARBA" id="ARBA00022694"/>
    </source>
</evidence>
<keyword evidence="5" id="KW-0963">Cytoplasm</keyword>
<dbReference type="EC" id="2.5.1.114" evidence="5"/>
<evidence type="ECO:0000313" key="7">
    <source>
        <dbReference type="EMBL" id="MCQ6963469.1"/>
    </source>
</evidence>
<comment type="similarity">
    <text evidence="5">Belongs to the class I-like SAM-binding methyltransferase superfamily. TRM5/TYW2 family.</text>
</comment>
<dbReference type="InterPro" id="IPR030382">
    <property type="entry name" value="MeTrfase_TRM5/TYW2"/>
</dbReference>
<dbReference type="GO" id="GO:0008175">
    <property type="term" value="F:tRNA methyltransferase activity"/>
    <property type="evidence" value="ECO:0007669"/>
    <property type="project" value="TreeGrafter"/>
</dbReference>
<evidence type="ECO:0000256" key="2">
    <source>
        <dbReference type="ARBA" id="ARBA00022679"/>
    </source>
</evidence>
<dbReference type="PANTHER" id="PTHR23245">
    <property type="entry name" value="TRNA METHYLTRANSFERASE"/>
    <property type="match status" value="1"/>
</dbReference>
<dbReference type="GO" id="GO:0102522">
    <property type="term" value="F:tRNA 4-demethylwyosine alpha-amino-alpha-carboxypropyltransferase activity"/>
    <property type="evidence" value="ECO:0007669"/>
    <property type="project" value="UniProtKB-EC"/>
</dbReference>
<comment type="catalytic activity">
    <reaction evidence="5">
        <text>4-demethylwyosine(37) in tRNA(Phe) + S-adenosyl-L-methionine = 4-demethyl-7-[(3S)-3-amino-3-carboxypropyl]wyosine(37) in tRNA(Phe) + S-methyl-5'-thioadenosine + H(+)</text>
        <dbReference type="Rhea" id="RHEA:36355"/>
        <dbReference type="Rhea" id="RHEA-COMP:10164"/>
        <dbReference type="Rhea" id="RHEA-COMP:10378"/>
        <dbReference type="ChEBI" id="CHEBI:15378"/>
        <dbReference type="ChEBI" id="CHEBI:17509"/>
        <dbReference type="ChEBI" id="CHEBI:59789"/>
        <dbReference type="ChEBI" id="CHEBI:64315"/>
        <dbReference type="ChEBI" id="CHEBI:73550"/>
        <dbReference type="EC" id="2.5.1.114"/>
    </reaction>
</comment>
<dbReference type="InterPro" id="IPR029063">
    <property type="entry name" value="SAM-dependent_MTases_sf"/>
</dbReference>
<dbReference type="SUPFAM" id="SSF53335">
    <property type="entry name" value="S-adenosyl-L-methionine-dependent methyltransferases"/>
    <property type="match status" value="1"/>
</dbReference>
<dbReference type="InterPro" id="IPR056744">
    <property type="entry name" value="TRM5/TYW2-like_N"/>
</dbReference>
<evidence type="ECO:0000256" key="5">
    <source>
        <dbReference type="HAMAP-Rule" id="MF_01922"/>
    </source>
</evidence>
<gene>
    <name evidence="5" type="primary">taw2</name>
    <name evidence="7" type="ORF">PV02_10140</name>
</gene>
<dbReference type="InterPro" id="IPR056743">
    <property type="entry name" value="TRM5-TYW2-like_MTfase"/>
</dbReference>
<dbReference type="PANTHER" id="PTHR23245:SF41">
    <property type="entry name" value="TRNA(PHE) (4-DEMETHYLWYOSINE(37)-C(7)) AMINOCARBOXYPROPYLTRANSFERASE"/>
    <property type="match status" value="1"/>
</dbReference>
<comment type="caution">
    <text evidence="7">The sequence shown here is derived from an EMBL/GenBank/DDBJ whole genome shotgun (WGS) entry which is preliminary data.</text>
</comment>
<keyword evidence="3 5" id="KW-0949">S-adenosyl-L-methionine</keyword>
<reference evidence="7 8" key="1">
    <citation type="journal article" date="2011" name="Appl. Environ. Microbiol.">
        <title>Methanogenic archaea isolated from Taiwan's Chelungpu fault.</title>
        <authorList>
            <person name="Wu S.Y."/>
            <person name="Lai M.C."/>
        </authorList>
    </citation>
    <scope>NUCLEOTIDE SEQUENCE [LARGE SCALE GENOMIC DNA]</scope>
    <source>
        <strain evidence="7 8">St545Mb</strain>
    </source>
</reference>
<proteinExistence type="inferred from homology"/>
<dbReference type="AlphaFoldDB" id="A0AAE3KZL1"/>
<accession>A0AAE3KZL1</accession>
<dbReference type="InterPro" id="IPR030867">
    <property type="entry name" value="TYW2_archaea"/>
</dbReference>
<dbReference type="GO" id="GO:0030488">
    <property type="term" value="P:tRNA methylation"/>
    <property type="evidence" value="ECO:0007669"/>
    <property type="project" value="TreeGrafter"/>
</dbReference>
<organism evidence="7 8">
    <name type="scientific">Methanolobus chelungpuianus</name>
    <dbReference type="NCBI Taxonomy" id="502115"/>
    <lineage>
        <taxon>Archaea</taxon>
        <taxon>Methanobacteriati</taxon>
        <taxon>Methanobacteriota</taxon>
        <taxon>Stenosarchaea group</taxon>
        <taxon>Methanomicrobia</taxon>
        <taxon>Methanosarcinales</taxon>
        <taxon>Methanosarcinaceae</taxon>
        <taxon>Methanolobus</taxon>
    </lineage>
</organism>
<dbReference type="RefSeq" id="WP_256623332.1">
    <property type="nucleotide sequence ID" value="NZ_JTEO01000006.1"/>
</dbReference>